<protein>
    <submittedName>
        <fullName evidence="2">Uncharacterized protein</fullName>
    </submittedName>
</protein>
<evidence type="ECO:0000313" key="3">
    <source>
        <dbReference type="Proteomes" id="UP001279734"/>
    </source>
</evidence>
<organism evidence="2 3">
    <name type="scientific">Nepenthes gracilis</name>
    <name type="common">Slender pitcher plant</name>
    <dbReference type="NCBI Taxonomy" id="150966"/>
    <lineage>
        <taxon>Eukaryota</taxon>
        <taxon>Viridiplantae</taxon>
        <taxon>Streptophyta</taxon>
        <taxon>Embryophyta</taxon>
        <taxon>Tracheophyta</taxon>
        <taxon>Spermatophyta</taxon>
        <taxon>Magnoliopsida</taxon>
        <taxon>eudicotyledons</taxon>
        <taxon>Gunneridae</taxon>
        <taxon>Pentapetalae</taxon>
        <taxon>Caryophyllales</taxon>
        <taxon>Nepenthaceae</taxon>
        <taxon>Nepenthes</taxon>
    </lineage>
</organism>
<proteinExistence type="predicted"/>
<accession>A0AAD3T615</accession>
<sequence>MAPVNQPFSATPSVAGLLTPLTSPAKSGSLPFASPLSPASNPFPPLRVGCQISSSSGPDALFLANARVEDSLVTHSPVGTKASSLSASSGGLICSDVIAGSDLVGIDSVQLKPRPQNLLMWLSHQICLGLELFRLVRCSTCRKVGNSFCQPKKMYKATGRLLPIPLSIPGHSIKIPSSPKAVVKANCAVMPTSNSFEILSGENDLSFLRKSATPVELTSEVEDLVGPINPDACGSRVKPVSPGHSHYNITDENDLVIPSSGVNANISLSMAPGKPICNEDIASNPASIGSLSEYPCSNEPESGPPGRSTRSHKSKRPAERGSSSGKSGHISGWSGVLDRLLWSEWHFEDGVTFGGWKSDCV</sequence>
<reference evidence="2" key="1">
    <citation type="submission" date="2023-05" db="EMBL/GenBank/DDBJ databases">
        <title>Nepenthes gracilis genome sequencing.</title>
        <authorList>
            <person name="Fukushima K."/>
        </authorList>
    </citation>
    <scope>NUCLEOTIDE SEQUENCE</scope>
    <source>
        <strain evidence="2">SING2019-196</strain>
    </source>
</reference>
<dbReference type="EMBL" id="BSYO01000027">
    <property type="protein sequence ID" value="GMH24153.1"/>
    <property type="molecule type" value="Genomic_DNA"/>
</dbReference>
<feature type="region of interest" description="Disordered" evidence="1">
    <location>
        <begin position="292"/>
        <end position="329"/>
    </location>
</feature>
<comment type="caution">
    <text evidence="2">The sequence shown here is derived from an EMBL/GenBank/DDBJ whole genome shotgun (WGS) entry which is preliminary data.</text>
</comment>
<dbReference type="Proteomes" id="UP001279734">
    <property type="component" value="Unassembled WGS sequence"/>
</dbReference>
<keyword evidence="3" id="KW-1185">Reference proteome</keyword>
<name>A0AAD3T615_NEPGR</name>
<evidence type="ECO:0000313" key="2">
    <source>
        <dbReference type="EMBL" id="GMH24153.1"/>
    </source>
</evidence>
<dbReference type="AlphaFoldDB" id="A0AAD3T615"/>
<gene>
    <name evidence="2" type="ORF">Nepgr_025996</name>
</gene>
<evidence type="ECO:0000256" key="1">
    <source>
        <dbReference type="SAM" id="MobiDB-lite"/>
    </source>
</evidence>